<keyword evidence="3" id="KW-1185">Reference proteome</keyword>
<organism evidence="2 3">
    <name type="scientific">Ooceraea biroi</name>
    <name type="common">Clonal raider ant</name>
    <name type="synonym">Cerapachys biroi</name>
    <dbReference type="NCBI Taxonomy" id="2015173"/>
    <lineage>
        <taxon>Eukaryota</taxon>
        <taxon>Metazoa</taxon>
        <taxon>Ecdysozoa</taxon>
        <taxon>Arthropoda</taxon>
        <taxon>Hexapoda</taxon>
        <taxon>Insecta</taxon>
        <taxon>Pterygota</taxon>
        <taxon>Neoptera</taxon>
        <taxon>Endopterygota</taxon>
        <taxon>Hymenoptera</taxon>
        <taxon>Apocrita</taxon>
        <taxon>Aculeata</taxon>
        <taxon>Formicoidea</taxon>
        <taxon>Formicidae</taxon>
        <taxon>Dorylinae</taxon>
        <taxon>Ooceraea</taxon>
    </lineage>
</organism>
<reference evidence="2 3" key="1">
    <citation type="journal article" date="2014" name="Curr. Biol.">
        <title>The genome of the clonal raider ant Cerapachys biroi.</title>
        <authorList>
            <person name="Oxley P.R."/>
            <person name="Ji L."/>
            <person name="Fetter-Pruneda I."/>
            <person name="McKenzie S.K."/>
            <person name="Li C."/>
            <person name="Hu H."/>
            <person name="Zhang G."/>
            <person name="Kronauer D.J."/>
        </authorList>
    </citation>
    <scope>NUCLEOTIDE SEQUENCE [LARGE SCALE GENOMIC DNA]</scope>
</reference>
<evidence type="ECO:0000313" key="2">
    <source>
        <dbReference type="EMBL" id="EZA51675.1"/>
    </source>
</evidence>
<name>A0A026W6J3_OOCBI</name>
<sequence length="120" mass="13667">QNVQANVRENGGFAIVVFSSQADRYRDRSHVNSLADSSLCSFSSAAMLSSSISQIGEHNLYARLRHREIRAARDAVGFFDGGGHRTCARFSQRVPWRCHRPFEHRASKNRRSHKRPGRRT</sequence>
<dbReference type="AlphaFoldDB" id="A0A026W6J3"/>
<feature type="non-terminal residue" evidence="2">
    <location>
        <position position="1"/>
    </location>
</feature>
<feature type="compositionally biased region" description="Basic residues" evidence="1">
    <location>
        <begin position="107"/>
        <end position="120"/>
    </location>
</feature>
<dbReference type="Proteomes" id="UP000053097">
    <property type="component" value="Unassembled WGS sequence"/>
</dbReference>
<feature type="non-terminal residue" evidence="2">
    <location>
        <position position="120"/>
    </location>
</feature>
<evidence type="ECO:0000313" key="3">
    <source>
        <dbReference type="Proteomes" id="UP000053097"/>
    </source>
</evidence>
<accession>A0A026W6J3</accession>
<feature type="region of interest" description="Disordered" evidence="1">
    <location>
        <begin position="101"/>
        <end position="120"/>
    </location>
</feature>
<dbReference type="EMBL" id="KK107373">
    <property type="protein sequence ID" value="EZA51675.1"/>
    <property type="molecule type" value="Genomic_DNA"/>
</dbReference>
<protein>
    <submittedName>
        <fullName evidence="2">Uncharacterized protein</fullName>
    </submittedName>
</protein>
<gene>
    <name evidence="2" type="ORF">X777_08859</name>
</gene>
<proteinExistence type="predicted"/>
<evidence type="ECO:0000256" key="1">
    <source>
        <dbReference type="SAM" id="MobiDB-lite"/>
    </source>
</evidence>